<dbReference type="AlphaFoldDB" id="A0A0C1RAG8"/>
<comment type="similarity">
    <text evidence="5">Belongs to the glycosyltransferase 26 family. TagA/TarA subfamily.</text>
</comment>
<keyword evidence="2 5" id="KW-0808">Transferase</keyword>
<sequence length="238" mass="26904">MGIELLNYTIFSGSKKELIDYVVQKDKVNIISGNPEILNLGLTDEALFRSFNDNNSVIIPDGIGTVIASKLVKTPVKEKIAGIEVMEELISYCEVEEKPVYLLGTSQENLDGCINKLKIKYPRINIVGSHNGYFDMNSCDHIVEEIKNKSPYALFIAMGAPRQENFIIKYMEELPCSIFMGVGGSFDVISGKVNRAPKWMINLGLEWLYRTIKEPSRIKRLGEIPKFLHKVIKVSERE</sequence>
<evidence type="ECO:0000256" key="3">
    <source>
        <dbReference type="ARBA" id="ARBA00022944"/>
    </source>
</evidence>
<evidence type="ECO:0000256" key="4">
    <source>
        <dbReference type="ARBA" id="ARBA00023316"/>
    </source>
</evidence>
<gene>
    <name evidence="6" type="ORF">U732_2889</name>
</gene>
<comment type="catalytic activity">
    <reaction evidence="5">
        <text>UDP-N-acetyl-alpha-D-mannosamine + N-acetyl-alpha-D-glucosaminyl-di-trans,octa-cis-undecaprenyl diphosphate = N-acetyl-beta-D-mannosaminyl-(1-&gt;4)-N-acetyl-alpha-D-glucosaminyl di-trans,octa-cis-undecaprenyl diphosphate + UDP + H(+)</text>
        <dbReference type="Rhea" id="RHEA:16053"/>
        <dbReference type="ChEBI" id="CHEBI:15378"/>
        <dbReference type="ChEBI" id="CHEBI:58223"/>
        <dbReference type="ChEBI" id="CHEBI:62959"/>
        <dbReference type="ChEBI" id="CHEBI:68623"/>
        <dbReference type="ChEBI" id="CHEBI:132210"/>
        <dbReference type="EC" id="2.4.1.187"/>
    </reaction>
</comment>
<dbReference type="GO" id="GO:0019350">
    <property type="term" value="P:teichoic acid biosynthetic process"/>
    <property type="evidence" value="ECO:0007669"/>
    <property type="project" value="UniProtKB-UniRule"/>
</dbReference>
<dbReference type="HAMAP" id="MF_02070">
    <property type="entry name" value="TagA_TarA"/>
    <property type="match status" value="1"/>
</dbReference>
<dbReference type="NCBIfam" id="TIGR00696">
    <property type="entry name" value="wecG_tagA_cpsF"/>
    <property type="match status" value="1"/>
</dbReference>
<keyword evidence="3 5" id="KW-0777">Teichoic acid biosynthesis</keyword>
<accession>A0A0C1RAG8</accession>
<dbReference type="GO" id="GO:0047244">
    <property type="term" value="F:N-acetylglucosaminyldiphosphoundecaprenol N-acetyl-beta-D-mannosaminyltransferase activity"/>
    <property type="evidence" value="ECO:0007669"/>
    <property type="project" value="UniProtKB-UniRule"/>
</dbReference>
<comment type="caution">
    <text evidence="6">The sequence shown here is derived from an EMBL/GenBank/DDBJ whole genome shotgun (WGS) entry which is preliminary data.</text>
</comment>
<dbReference type="GO" id="GO:0071555">
    <property type="term" value="P:cell wall organization"/>
    <property type="evidence" value="ECO:0007669"/>
    <property type="project" value="UniProtKB-KW"/>
</dbReference>
<dbReference type="PANTHER" id="PTHR34136:SF1">
    <property type="entry name" value="UDP-N-ACETYL-D-MANNOSAMINURONIC ACID TRANSFERASE"/>
    <property type="match status" value="1"/>
</dbReference>
<name>A0A0C1RAG8_9CLOT</name>
<keyword evidence="4 5" id="KW-0961">Cell wall biogenesis/degradation</keyword>
<dbReference type="OrthoDB" id="9771846at2"/>
<evidence type="ECO:0000256" key="2">
    <source>
        <dbReference type="ARBA" id="ARBA00022679"/>
    </source>
</evidence>
<evidence type="ECO:0000313" key="7">
    <source>
        <dbReference type="Proteomes" id="UP000031366"/>
    </source>
</evidence>
<dbReference type="CDD" id="cd06533">
    <property type="entry name" value="Glyco_transf_WecG_TagA"/>
    <property type="match status" value="1"/>
</dbReference>
<dbReference type="STRING" id="29341.RSJ17_08150"/>
<proteinExistence type="inferred from homology"/>
<dbReference type="InterPro" id="IPR034714">
    <property type="entry name" value="TagA_TarA"/>
</dbReference>
<dbReference type="PANTHER" id="PTHR34136">
    <property type="match status" value="1"/>
</dbReference>
<reference evidence="6 7" key="1">
    <citation type="journal article" date="2015" name="Infect. Genet. Evol.">
        <title>Genomic sequences of six botulinum neurotoxin-producing strains representing three clostridial species illustrate the mobility and diversity of botulinum neurotoxin genes.</title>
        <authorList>
            <person name="Smith T.J."/>
            <person name="Hill K.K."/>
            <person name="Xie G."/>
            <person name="Foley B.T."/>
            <person name="Williamson C.H."/>
            <person name="Foster J.T."/>
            <person name="Johnson S.L."/>
            <person name="Chertkov O."/>
            <person name="Teshima H."/>
            <person name="Gibbons H.S."/>
            <person name="Johnsky L.A."/>
            <person name="Karavis M.A."/>
            <person name="Smith L.A."/>
        </authorList>
    </citation>
    <scope>NUCLEOTIDE SEQUENCE [LARGE SCALE GENOMIC DNA]</scope>
    <source>
        <strain evidence="6 7">CDC 2741</strain>
    </source>
</reference>
<evidence type="ECO:0000256" key="1">
    <source>
        <dbReference type="ARBA" id="ARBA00022676"/>
    </source>
</evidence>
<comment type="function">
    <text evidence="5">Catalyzes the conversion of GlcNAc-PP-undecaprenol into ManNAc-GlcNAc-PP-undecaprenol, the first committed lipid intermediate in the de novo synthesis of teichoic acid.</text>
</comment>
<dbReference type="InterPro" id="IPR004629">
    <property type="entry name" value="WecG_TagA_CpsF"/>
</dbReference>
<keyword evidence="1 5" id="KW-0328">Glycosyltransferase</keyword>
<organism evidence="6 7">
    <name type="scientific">Clostridium argentinense CDC 2741</name>
    <dbReference type="NCBI Taxonomy" id="1418104"/>
    <lineage>
        <taxon>Bacteria</taxon>
        <taxon>Bacillati</taxon>
        <taxon>Bacillota</taxon>
        <taxon>Clostridia</taxon>
        <taxon>Eubacteriales</taxon>
        <taxon>Clostridiaceae</taxon>
        <taxon>Clostridium</taxon>
    </lineage>
</organism>
<dbReference type="RefSeq" id="WP_039631206.1">
    <property type="nucleotide sequence ID" value="NZ_AYSO01000014.1"/>
</dbReference>
<dbReference type="EC" id="2.4.1.187" evidence="5"/>
<dbReference type="UniPathway" id="UPA00632"/>
<protein>
    <recommendedName>
        <fullName evidence="5">N-acetylglucosaminyldiphosphoundecaprenol N-acetyl-beta-D-mannosaminyltransferase</fullName>
        <ecNumber evidence="5">2.4.1.187</ecNumber>
    </recommendedName>
    <alternativeName>
        <fullName evidence="5">N-acetylmannosaminyltransferase</fullName>
    </alternativeName>
    <alternativeName>
        <fullName evidence="5">UDP-N-acetylmannosamine transferase</fullName>
    </alternativeName>
    <alternativeName>
        <fullName evidence="5">UDP-N-acetylmannosamine:N-acetylglucosaminyl pyrophosphorylundecaprenol N-acetylmannosaminyltransferase</fullName>
    </alternativeName>
</protein>
<evidence type="ECO:0000256" key="5">
    <source>
        <dbReference type="HAMAP-Rule" id="MF_02070"/>
    </source>
</evidence>
<dbReference type="Pfam" id="PF03808">
    <property type="entry name" value="Glyco_tran_WecG"/>
    <property type="match status" value="1"/>
</dbReference>
<keyword evidence="7" id="KW-1185">Reference proteome</keyword>
<comment type="pathway">
    <text evidence="5">Cell wall biogenesis; teichoic acid biosynthesis.</text>
</comment>
<evidence type="ECO:0000313" key="6">
    <source>
        <dbReference type="EMBL" id="KIE47421.1"/>
    </source>
</evidence>
<dbReference type="EMBL" id="AYSO01000014">
    <property type="protein sequence ID" value="KIE47421.1"/>
    <property type="molecule type" value="Genomic_DNA"/>
</dbReference>
<dbReference type="Proteomes" id="UP000031366">
    <property type="component" value="Unassembled WGS sequence"/>
</dbReference>